<proteinExistence type="predicted"/>
<organism evidence="2 3">
    <name type="scientific">Pontimicrobium aquaticum</name>
    <dbReference type="NCBI Taxonomy" id="2565367"/>
    <lineage>
        <taxon>Bacteria</taxon>
        <taxon>Pseudomonadati</taxon>
        <taxon>Bacteroidota</taxon>
        <taxon>Flavobacteriia</taxon>
        <taxon>Flavobacteriales</taxon>
        <taxon>Flavobacteriaceae</taxon>
        <taxon>Pontimicrobium</taxon>
    </lineage>
</organism>
<name>A0A4U0ERI8_9FLAO</name>
<keyword evidence="3" id="KW-1185">Reference proteome</keyword>
<evidence type="ECO:0000313" key="2">
    <source>
        <dbReference type="EMBL" id="TJY32912.1"/>
    </source>
</evidence>
<dbReference type="PANTHER" id="PTHR12526:SF630">
    <property type="entry name" value="GLYCOSYLTRANSFERASE"/>
    <property type="match status" value="1"/>
</dbReference>
<dbReference type="AlphaFoldDB" id="A0A4U0ERI8"/>
<dbReference type="Gene3D" id="3.40.50.2000">
    <property type="entry name" value="Glycogen Phosphorylase B"/>
    <property type="match status" value="2"/>
</dbReference>
<accession>A0A4U0ERI8</accession>
<dbReference type="OrthoDB" id="139410at2"/>
<evidence type="ECO:0000259" key="1">
    <source>
        <dbReference type="Pfam" id="PF00534"/>
    </source>
</evidence>
<sequence length="335" mass="38539">MILYIGNNLKSKLTNQTTLTLLSNLLRDEGYLVKISSSINNPFLRLISMLWAIITYRRKTDYVLIDTYSTKNFYYALVTSQLCRILKLKYIPILHGGNLPYRLDKSQKLSKLIFMNSYINVAVSKYLEHEFDKRGYKSVFIPNVLEIENYTFQKREISTPKLLYVRAFASIYNPEMAIKVLYEVKKEYPDALLCMVGPEKDNSFNSCKALAKKFGIENSIEFTGMLPKKEWHEKSKDYNIFINTTNIDNAPVSVIEAMALGLPIVSTNVGGLPFLIENNNTGILVNKNDIKAMANAISSLCKNQETVNYLTMNARKQVNEYDWSKVKTLWHNILQ</sequence>
<dbReference type="InterPro" id="IPR001296">
    <property type="entry name" value="Glyco_trans_1"/>
</dbReference>
<protein>
    <submittedName>
        <fullName evidence="2">Glycosyltransferase</fullName>
    </submittedName>
</protein>
<dbReference type="GO" id="GO:0016757">
    <property type="term" value="F:glycosyltransferase activity"/>
    <property type="evidence" value="ECO:0007669"/>
    <property type="project" value="InterPro"/>
</dbReference>
<keyword evidence="2" id="KW-0808">Transferase</keyword>
<feature type="domain" description="Glycosyl transferase family 1" evidence="1">
    <location>
        <begin position="159"/>
        <end position="317"/>
    </location>
</feature>
<gene>
    <name evidence="2" type="ORF">E5167_13835</name>
</gene>
<dbReference type="Pfam" id="PF00534">
    <property type="entry name" value="Glycos_transf_1"/>
    <property type="match status" value="1"/>
</dbReference>
<comment type="caution">
    <text evidence="2">The sequence shown here is derived from an EMBL/GenBank/DDBJ whole genome shotgun (WGS) entry which is preliminary data.</text>
</comment>
<reference evidence="2 3" key="1">
    <citation type="submission" date="2019-04" db="EMBL/GenBank/DDBJ databases">
        <title>Lacinutrix sp. nov., isolated from marine water.</title>
        <authorList>
            <person name="Kim W."/>
        </authorList>
    </citation>
    <scope>NUCLEOTIDE SEQUENCE [LARGE SCALE GENOMIC DNA]</scope>
    <source>
        <strain evidence="2 3">CAU 1491</strain>
    </source>
</reference>
<evidence type="ECO:0000313" key="3">
    <source>
        <dbReference type="Proteomes" id="UP000307657"/>
    </source>
</evidence>
<dbReference type="Proteomes" id="UP000307657">
    <property type="component" value="Unassembled WGS sequence"/>
</dbReference>
<dbReference type="PANTHER" id="PTHR12526">
    <property type="entry name" value="GLYCOSYLTRANSFERASE"/>
    <property type="match status" value="1"/>
</dbReference>
<dbReference type="EMBL" id="SUPL01000008">
    <property type="protein sequence ID" value="TJY32912.1"/>
    <property type="molecule type" value="Genomic_DNA"/>
</dbReference>
<dbReference type="RefSeq" id="WP_136844756.1">
    <property type="nucleotide sequence ID" value="NZ_SUPL01000008.1"/>
</dbReference>
<dbReference type="CDD" id="cd03801">
    <property type="entry name" value="GT4_PimA-like"/>
    <property type="match status" value="1"/>
</dbReference>
<dbReference type="SUPFAM" id="SSF53756">
    <property type="entry name" value="UDP-Glycosyltransferase/glycogen phosphorylase"/>
    <property type="match status" value="1"/>
</dbReference>